<accession>H5XK31</accession>
<dbReference type="AlphaFoldDB" id="H5XK31"/>
<evidence type="ECO:0000313" key="1">
    <source>
        <dbReference type="EMBL" id="EHR62986.1"/>
    </source>
</evidence>
<dbReference type="HOGENOM" id="CLU_125060_0_0_11"/>
<protein>
    <recommendedName>
        <fullName evidence="3">SnoaL-like domain-containing protein</fullName>
    </recommendedName>
</protein>
<dbReference type="Proteomes" id="UP000002791">
    <property type="component" value="Chromosome"/>
</dbReference>
<proteinExistence type="predicted"/>
<evidence type="ECO:0000313" key="2">
    <source>
        <dbReference type="Proteomes" id="UP000002791"/>
    </source>
</evidence>
<reference evidence="1 2" key="1">
    <citation type="submission" date="2011-11" db="EMBL/GenBank/DDBJ databases">
        <title>The Noncontiguous Finished sequence of Saccharomonospora cyanea NA-134.</title>
        <authorList>
            <consortium name="US DOE Joint Genome Institute"/>
            <person name="Lucas S."/>
            <person name="Han J."/>
            <person name="Lapidus A."/>
            <person name="Cheng J.-F."/>
            <person name="Goodwin L."/>
            <person name="Pitluck S."/>
            <person name="Peters L."/>
            <person name="Ovchinnikova G."/>
            <person name="Lu M."/>
            <person name="Detter J.C."/>
            <person name="Han C."/>
            <person name="Tapia R."/>
            <person name="Land M."/>
            <person name="Hauser L."/>
            <person name="Kyrpides N."/>
            <person name="Ivanova N."/>
            <person name="Pagani I."/>
            <person name="Brambilla E.-M."/>
            <person name="Klenk H.-P."/>
            <person name="Woyke T."/>
        </authorList>
    </citation>
    <scope>NUCLEOTIDE SEQUENCE [LARGE SCALE GENOMIC DNA]</scope>
    <source>
        <strain evidence="1 2">NA-134</strain>
    </source>
</reference>
<dbReference type="EMBL" id="CM001440">
    <property type="protein sequence ID" value="EHR62986.1"/>
    <property type="molecule type" value="Genomic_DNA"/>
</dbReference>
<dbReference type="Gene3D" id="3.10.450.50">
    <property type="match status" value="1"/>
</dbReference>
<evidence type="ECO:0008006" key="3">
    <source>
        <dbReference type="Google" id="ProtNLM"/>
    </source>
</evidence>
<keyword evidence="2" id="KW-1185">Reference proteome</keyword>
<dbReference type="STRING" id="882082.SaccyDRAFT_4165"/>
<sequence length="137" mass="15142">MTAATRPQPLEAVERYEAFWNAGTSDEQRRIAAEAFVDEIEYRALPGVLTGVDAMIDFRAQLVEHVGSVTYRSRTAPDHHHDRARLRWEVVLADGTSFAEGTDILTLTSDGRVSSVTAFLDRAPQGFDEGGEAHSHD</sequence>
<dbReference type="InterPro" id="IPR032710">
    <property type="entry name" value="NTF2-like_dom_sf"/>
</dbReference>
<name>H5XK31_9PSEU</name>
<dbReference type="SUPFAM" id="SSF54427">
    <property type="entry name" value="NTF2-like"/>
    <property type="match status" value="1"/>
</dbReference>
<dbReference type="eggNOG" id="ENOG5032WI9">
    <property type="taxonomic scope" value="Bacteria"/>
</dbReference>
<gene>
    <name evidence="1" type="ORF">SaccyDRAFT_4165</name>
</gene>
<organism evidence="1 2">
    <name type="scientific">Saccharomonospora cyanea NA-134</name>
    <dbReference type="NCBI Taxonomy" id="882082"/>
    <lineage>
        <taxon>Bacteria</taxon>
        <taxon>Bacillati</taxon>
        <taxon>Actinomycetota</taxon>
        <taxon>Actinomycetes</taxon>
        <taxon>Pseudonocardiales</taxon>
        <taxon>Pseudonocardiaceae</taxon>
        <taxon>Saccharomonospora</taxon>
    </lineage>
</organism>
<dbReference type="OrthoDB" id="9808719at2"/>
<dbReference type="RefSeq" id="WP_005459032.1">
    <property type="nucleotide sequence ID" value="NZ_CM001440.1"/>
</dbReference>